<dbReference type="InterPro" id="IPR006311">
    <property type="entry name" value="TAT_signal"/>
</dbReference>
<dbReference type="PANTHER" id="PTHR33361">
    <property type="entry name" value="GLR0591 PROTEIN"/>
    <property type="match status" value="1"/>
</dbReference>
<dbReference type="InterPro" id="IPR010281">
    <property type="entry name" value="DUF885"/>
</dbReference>
<keyword evidence="1" id="KW-0175">Coiled coil</keyword>
<dbReference type="EMBL" id="JBHSDU010000001">
    <property type="protein sequence ID" value="MFC4307960.1"/>
    <property type="molecule type" value="Genomic_DNA"/>
</dbReference>
<accession>A0ABV8SKT8</accession>
<dbReference type="RefSeq" id="WP_380594677.1">
    <property type="nucleotide sequence ID" value="NZ_JBHSDU010000001.1"/>
</dbReference>
<keyword evidence="3" id="KW-1185">Reference proteome</keyword>
<dbReference type="Pfam" id="PF05960">
    <property type="entry name" value="DUF885"/>
    <property type="match status" value="1"/>
</dbReference>
<evidence type="ECO:0000313" key="2">
    <source>
        <dbReference type="EMBL" id="MFC4307960.1"/>
    </source>
</evidence>
<gene>
    <name evidence="2" type="ORF">ACFPN2_02595</name>
</gene>
<organism evidence="2 3">
    <name type="scientific">Steroidobacter flavus</name>
    <dbReference type="NCBI Taxonomy" id="1842136"/>
    <lineage>
        <taxon>Bacteria</taxon>
        <taxon>Pseudomonadati</taxon>
        <taxon>Pseudomonadota</taxon>
        <taxon>Gammaproteobacteria</taxon>
        <taxon>Steroidobacterales</taxon>
        <taxon>Steroidobacteraceae</taxon>
        <taxon>Steroidobacter</taxon>
    </lineage>
</organism>
<name>A0ABV8SKT8_9GAMM</name>
<protein>
    <submittedName>
        <fullName evidence="2">DUF885 domain-containing protein</fullName>
    </submittedName>
</protein>
<evidence type="ECO:0000313" key="3">
    <source>
        <dbReference type="Proteomes" id="UP001595904"/>
    </source>
</evidence>
<comment type="caution">
    <text evidence="2">The sequence shown here is derived from an EMBL/GenBank/DDBJ whole genome shotgun (WGS) entry which is preliminary data.</text>
</comment>
<feature type="coiled-coil region" evidence="1">
    <location>
        <begin position="348"/>
        <end position="375"/>
    </location>
</feature>
<reference evidence="3" key="1">
    <citation type="journal article" date="2019" name="Int. J. Syst. Evol. Microbiol.">
        <title>The Global Catalogue of Microorganisms (GCM) 10K type strain sequencing project: providing services to taxonomists for standard genome sequencing and annotation.</title>
        <authorList>
            <consortium name="The Broad Institute Genomics Platform"/>
            <consortium name="The Broad Institute Genome Sequencing Center for Infectious Disease"/>
            <person name="Wu L."/>
            <person name="Ma J."/>
        </authorList>
    </citation>
    <scope>NUCLEOTIDE SEQUENCE [LARGE SCALE GENOMIC DNA]</scope>
    <source>
        <strain evidence="3">CGMCC 1.10759</strain>
    </source>
</reference>
<dbReference type="PANTHER" id="PTHR33361:SF2">
    <property type="entry name" value="DUF885 DOMAIN-CONTAINING PROTEIN"/>
    <property type="match status" value="1"/>
</dbReference>
<sequence length="606" mass="66541">MTDVTIDRRSFLIAGGAVLALPAAAVTKDRADAATELREIFTGMERDRLDLDPEQVTSLGLDTGARAGAKALLNDRSPAALTAKQSYNARWVRRLRSVDRGALPFPDQVNLDTVLYGCERELREADRFDFPVGSPYVVTQLSSASTGVPEFLAQQHRIDVRADADAYLSRVAALAVSLDQESECLRKGASLGVIAPDFILDRTLAMLKDVRARPVESATFVQALAAKVRAKQIDGNYERDAASIYSKKVLPALDRQIALLTELRGRARSDAGVWKFKNGSEYYQMCLRQQTTTDGSAESIHERGKEVVAELSSQIDGLLRAQGRTSGSVGERLRALATDPAFVRPNTDAAKEQLIAELNRLIAEMERRLPRYFNTLPNTSVSAVRIPQSIEAGAPSGAYVPGSMDGSRPALFYVNLRNTAELPSWRMSTLTFHETVPGHHMVGGLKRDSTLPLVRKLQRYGAYDEGWALYAEQLADEMGVYDNDPLGRVGYLNDALFRAARMVVDTGIHEMRWTRAQAIQYVVDTVGMMESAVASEVERYCVTPAQACSYMVGKLSILGLRERAQAALGTRFDIRAFHDSLLLSGPMPESVLSGVVERHIQARGEG</sequence>
<dbReference type="PROSITE" id="PS51318">
    <property type="entry name" value="TAT"/>
    <property type="match status" value="1"/>
</dbReference>
<proteinExistence type="predicted"/>
<evidence type="ECO:0000256" key="1">
    <source>
        <dbReference type="SAM" id="Coils"/>
    </source>
</evidence>
<dbReference type="Proteomes" id="UP001595904">
    <property type="component" value="Unassembled WGS sequence"/>
</dbReference>